<dbReference type="Proteomes" id="UP000266841">
    <property type="component" value="Unassembled WGS sequence"/>
</dbReference>
<feature type="compositionally biased region" description="Polar residues" evidence="1">
    <location>
        <begin position="121"/>
        <end position="137"/>
    </location>
</feature>
<gene>
    <name evidence="2" type="ORF">THAOC_17580</name>
</gene>
<evidence type="ECO:0000313" key="2">
    <source>
        <dbReference type="EMBL" id="EJK61852.1"/>
    </source>
</evidence>
<dbReference type="EMBL" id="AGNL01019396">
    <property type="protein sequence ID" value="EJK61852.1"/>
    <property type="molecule type" value="Genomic_DNA"/>
</dbReference>
<feature type="compositionally biased region" description="Basic residues" evidence="1">
    <location>
        <begin position="138"/>
        <end position="155"/>
    </location>
</feature>
<feature type="compositionally biased region" description="Basic and acidic residues" evidence="1">
    <location>
        <begin position="182"/>
        <end position="193"/>
    </location>
</feature>
<protein>
    <submittedName>
        <fullName evidence="2">Uncharacterized protein</fullName>
    </submittedName>
</protein>
<feature type="compositionally biased region" description="Polar residues" evidence="1">
    <location>
        <begin position="156"/>
        <end position="166"/>
    </location>
</feature>
<accession>K0SUB7</accession>
<reference evidence="2 3" key="1">
    <citation type="journal article" date="2012" name="Genome Biol.">
        <title>Genome and low-iron response of an oceanic diatom adapted to chronic iron limitation.</title>
        <authorList>
            <person name="Lommer M."/>
            <person name="Specht M."/>
            <person name="Roy A.S."/>
            <person name="Kraemer L."/>
            <person name="Andreson R."/>
            <person name="Gutowska M.A."/>
            <person name="Wolf J."/>
            <person name="Bergner S.V."/>
            <person name="Schilhabel M.B."/>
            <person name="Klostermeier U.C."/>
            <person name="Beiko R.G."/>
            <person name="Rosenstiel P."/>
            <person name="Hippler M."/>
            <person name="Laroche J."/>
        </authorList>
    </citation>
    <scope>NUCLEOTIDE SEQUENCE [LARGE SCALE GENOMIC DNA]</scope>
    <source>
        <strain evidence="2 3">CCMP1005</strain>
    </source>
</reference>
<organism evidence="2 3">
    <name type="scientific">Thalassiosira oceanica</name>
    <name type="common">Marine diatom</name>
    <dbReference type="NCBI Taxonomy" id="159749"/>
    <lineage>
        <taxon>Eukaryota</taxon>
        <taxon>Sar</taxon>
        <taxon>Stramenopiles</taxon>
        <taxon>Ochrophyta</taxon>
        <taxon>Bacillariophyta</taxon>
        <taxon>Coscinodiscophyceae</taxon>
        <taxon>Thalassiosirophycidae</taxon>
        <taxon>Thalassiosirales</taxon>
        <taxon>Thalassiosiraceae</taxon>
        <taxon>Thalassiosira</taxon>
    </lineage>
</organism>
<keyword evidence="3" id="KW-1185">Reference proteome</keyword>
<name>K0SUB7_THAOC</name>
<evidence type="ECO:0000313" key="3">
    <source>
        <dbReference type="Proteomes" id="UP000266841"/>
    </source>
</evidence>
<feature type="compositionally biased region" description="Basic and acidic residues" evidence="1">
    <location>
        <begin position="49"/>
        <end position="73"/>
    </location>
</feature>
<dbReference type="AlphaFoldDB" id="K0SUB7"/>
<sequence>AVRLACRGAAAVREDMPRRGGGRDQEPRPELRLLQVRDRVDGDGVLLDKVRVSPRPGGRDGDDARGHERREPARPAVGRLERGWVAISRDTYDQHFVEAVNLRHNLALALLRVNDMADPSDPQTRLNFHSAASSQTASRKRRREHRVRVGGKRIKTQTSNRSARTQEQTDKTLNRKRSAKSLTDRDPSMRSLREMYSGHGAKRKKKWKENTPSKVAPAGQTFAD</sequence>
<feature type="region of interest" description="Disordered" evidence="1">
    <location>
        <begin position="49"/>
        <end position="75"/>
    </location>
</feature>
<feature type="non-terminal residue" evidence="2">
    <location>
        <position position="1"/>
    </location>
</feature>
<proteinExistence type="predicted"/>
<feature type="region of interest" description="Disordered" evidence="1">
    <location>
        <begin position="120"/>
        <end position="224"/>
    </location>
</feature>
<comment type="caution">
    <text evidence="2">The sequence shown here is derived from an EMBL/GenBank/DDBJ whole genome shotgun (WGS) entry which is preliminary data.</text>
</comment>
<evidence type="ECO:0000256" key="1">
    <source>
        <dbReference type="SAM" id="MobiDB-lite"/>
    </source>
</evidence>